<comment type="catalytic activity">
    <reaction evidence="10 11">
        <text>L-aspartate 4-semialdehyde + pyruvate = (2S,4S)-4-hydroxy-2,3,4,5-tetrahydrodipicolinate + H2O + H(+)</text>
        <dbReference type="Rhea" id="RHEA:34171"/>
        <dbReference type="ChEBI" id="CHEBI:15361"/>
        <dbReference type="ChEBI" id="CHEBI:15377"/>
        <dbReference type="ChEBI" id="CHEBI:15378"/>
        <dbReference type="ChEBI" id="CHEBI:67139"/>
        <dbReference type="ChEBI" id="CHEBI:537519"/>
        <dbReference type="EC" id="4.3.3.7"/>
    </reaction>
</comment>
<dbReference type="HAMAP" id="MF_00418">
    <property type="entry name" value="DapA"/>
    <property type="match status" value="1"/>
</dbReference>
<dbReference type="GO" id="GO:0008840">
    <property type="term" value="F:4-hydroxy-tetrahydrodipicolinate synthase activity"/>
    <property type="evidence" value="ECO:0007669"/>
    <property type="project" value="UniProtKB-UniRule"/>
</dbReference>
<dbReference type="Pfam" id="PF00701">
    <property type="entry name" value="DHDPS"/>
    <property type="match status" value="1"/>
</dbReference>
<dbReference type="EC" id="4.3.3.7" evidence="3 11"/>
<comment type="similarity">
    <text evidence="11">Belongs to the DapA family.</text>
</comment>
<dbReference type="InterPro" id="IPR013785">
    <property type="entry name" value="Aldolase_TIM"/>
</dbReference>
<evidence type="ECO:0000256" key="13">
    <source>
        <dbReference type="PIRSR" id="PIRSR001365-2"/>
    </source>
</evidence>
<dbReference type="EMBL" id="JAFGDB010000062">
    <property type="protein sequence ID" value="MBN2067546.1"/>
    <property type="molecule type" value="Genomic_DNA"/>
</dbReference>
<name>A0A939C4T7_9ARCH</name>
<comment type="caution">
    <text evidence="14">The sequence shown here is derived from an EMBL/GenBank/DDBJ whole genome shotgun (WGS) entry which is preliminary data.</text>
</comment>
<feature type="active site" description="Proton donor/acceptor" evidence="11 12">
    <location>
        <position position="140"/>
    </location>
</feature>
<dbReference type="GO" id="GO:0005737">
    <property type="term" value="C:cytoplasm"/>
    <property type="evidence" value="ECO:0007669"/>
    <property type="project" value="UniProtKB-SubCell"/>
</dbReference>
<keyword evidence="5 11" id="KW-0028">Amino-acid biosynthesis</keyword>
<sequence>MSKKISGCFPALVTPMKQDGNRLNHAIDFEGLKQLIDYVANGRVTGIVAGGCTGHAASLTHDEQVRLVEKAMEAAGSTEVIAGDGSNCTREAIDLAREMQDLGIKRHLQISPYQNKPTQEGLYQHYAAIAKAIDTEIIVYNVPGRTGRNVEPETVLRLATEFSNVVAVKEASGNLEQIKKVIEVARDLEFDVISGDDSLTLEIIKAGGTGCISVAANVAPKQTTEMISLALQGKIEQAKRIDESLGELYRVLFIETNPGPAHYALRKLGIKAGIPRLPLVDVTRESAKQIDSALKGLGLVK</sequence>
<dbReference type="Proteomes" id="UP000809243">
    <property type="component" value="Unassembled WGS sequence"/>
</dbReference>
<keyword evidence="6 11" id="KW-0220">Diaminopimelate biosynthesis</keyword>
<evidence type="ECO:0000256" key="2">
    <source>
        <dbReference type="ARBA" id="ARBA00005120"/>
    </source>
</evidence>
<evidence type="ECO:0000256" key="10">
    <source>
        <dbReference type="ARBA" id="ARBA00047836"/>
    </source>
</evidence>
<comment type="caution">
    <text evidence="11">Was originally thought to be a dihydrodipicolinate synthase (DHDPS), catalyzing the condensation of (S)-aspartate-beta-semialdehyde [(S)-ASA] and pyruvate to dihydrodipicolinate (DHDP). However, it was shown in E.coli that the product of the enzymatic reaction is not dihydrodipicolinate but in fact (4S)-4-hydroxy-2,3,4,5-tetrahydro-(2S)-dipicolinic acid (HTPA), and that the consecutive dehydration reaction leading to DHDP is not spontaneous but catalyzed by DapB.</text>
</comment>
<evidence type="ECO:0000256" key="11">
    <source>
        <dbReference type="HAMAP-Rule" id="MF_00418"/>
    </source>
</evidence>
<dbReference type="InterPro" id="IPR002220">
    <property type="entry name" value="DapA-like"/>
</dbReference>
<dbReference type="GO" id="GO:0019877">
    <property type="term" value="P:diaminopimelate biosynthetic process"/>
    <property type="evidence" value="ECO:0007669"/>
    <property type="project" value="UniProtKB-UniRule"/>
</dbReference>
<dbReference type="InterPro" id="IPR020625">
    <property type="entry name" value="Schiff_base-form_aldolases_AS"/>
</dbReference>
<dbReference type="PANTHER" id="PTHR12128:SF66">
    <property type="entry name" value="4-HYDROXY-2-OXOGLUTARATE ALDOLASE, MITOCHONDRIAL"/>
    <property type="match status" value="1"/>
</dbReference>
<evidence type="ECO:0000256" key="12">
    <source>
        <dbReference type="PIRSR" id="PIRSR001365-1"/>
    </source>
</evidence>
<keyword evidence="9 11" id="KW-0704">Schiff base</keyword>
<keyword evidence="8 11" id="KW-0456">Lyase</keyword>
<dbReference type="SUPFAM" id="SSF51569">
    <property type="entry name" value="Aldolase"/>
    <property type="match status" value="1"/>
</dbReference>
<dbReference type="PRINTS" id="PR00146">
    <property type="entry name" value="DHPICSNTHASE"/>
</dbReference>
<reference evidence="14" key="1">
    <citation type="submission" date="2021-01" db="EMBL/GenBank/DDBJ databases">
        <title>Active Sulfur Cycling in an Early Earth Analoge.</title>
        <authorList>
            <person name="Hahn C.R."/>
            <person name="Youssef N.H."/>
            <person name="Elshahed M."/>
        </authorList>
    </citation>
    <scope>NUCLEOTIDE SEQUENCE</scope>
    <source>
        <strain evidence="14">Zod_Metabat.1151</strain>
    </source>
</reference>
<evidence type="ECO:0000256" key="1">
    <source>
        <dbReference type="ARBA" id="ARBA00003294"/>
    </source>
</evidence>
<keyword evidence="7 11" id="KW-0457">Lysine biosynthesis</keyword>
<dbReference type="GO" id="GO:0008675">
    <property type="term" value="F:2-dehydro-3-deoxy-phosphogluconate aldolase activity"/>
    <property type="evidence" value="ECO:0007669"/>
    <property type="project" value="UniProtKB-ARBA"/>
</dbReference>
<gene>
    <name evidence="11" type="primary">dapA</name>
    <name evidence="14" type="ORF">JW744_03700</name>
</gene>
<evidence type="ECO:0000256" key="3">
    <source>
        <dbReference type="ARBA" id="ARBA00012086"/>
    </source>
</evidence>
<comment type="subcellular location">
    <subcellularLocation>
        <location evidence="11">Cytoplasm</location>
    </subcellularLocation>
</comment>
<evidence type="ECO:0000313" key="14">
    <source>
        <dbReference type="EMBL" id="MBN2067546.1"/>
    </source>
</evidence>
<dbReference type="Gene3D" id="3.20.20.70">
    <property type="entry name" value="Aldolase class I"/>
    <property type="match status" value="1"/>
</dbReference>
<dbReference type="PIRSF" id="PIRSF001365">
    <property type="entry name" value="DHDPS"/>
    <property type="match status" value="1"/>
</dbReference>
<dbReference type="NCBIfam" id="TIGR00674">
    <property type="entry name" value="dapA"/>
    <property type="match status" value="1"/>
</dbReference>
<comment type="subunit">
    <text evidence="11">Homotetramer; dimer of dimers.</text>
</comment>
<dbReference type="GO" id="GO:0009089">
    <property type="term" value="P:lysine biosynthetic process via diaminopimelate"/>
    <property type="evidence" value="ECO:0007669"/>
    <property type="project" value="UniProtKB-UniRule"/>
</dbReference>
<dbReference type="InterPro" id="IPR005263">
    <property type="entry name" value="DapA"/>
</dbReference>
<feature type="binding site" evidence="11 13">
    <location>
        <position position="212"/>
    </location>
    <ligand>
        <name>pyruvate</name>
        <dbReference type="ChEBI" id="CHEBI:15361"/>
    </ligand>
</feature>
<feature type="binding site" evidence="11 13">
    <location>
        <position position="53"/>
    </location>
    <ligand>
        <name>pyruvate</name>
        <dbReference type="ChEBI" id="CHEBI:15361"/>
    </ligand>
</feature>
<evidence type="ECO:0000256" key="5">
    <source>
        <dbReference type="ARBA" id="ARBA00022605"/>
    </source>
</evidence>
<evidence type="ECO:0000256" key="9">
    <source>
        <dbReference type="ARBA" id="ARBA00023270"/>
    </source>
</evidence>
<organism evidence="14 15">
    <name type="scientific">Candidatus Iainarchaeum sp</name>
    <dbReference type="NCBI Taxonomy" id="3101447"/>
    <lineage>
        <taxon>Archaea</taxon>
        <taxon>Candidatus Iainarchaeota</taxon>
        <taxon>Candidatus Iainarchaeia</taxon>
        <taxon>Candidatus Iainarchaeales</taxon>
        <taxon>Candidatus Iainarchaeaceae</taxon>
        <taxon>Candidatus Iainarchaeum</taxon>
    </lineage>
</organism>
<feature type="active site" description="Schiff-base intermediate with substrate" evidence="11 12">
    <location>
        <position position="169"/>
    </location>
</feature>
<accession>A0A939C4T7</accession>
<comment type="caution">
    <text evidence="11">Lacks conserved residue(s) required for the propagation of feature annotation.</text>
</comment>
<protein>
    <recommendedName>
        <fullName evidence="3 11">4-hydroxy-tetrahydrodipicolinate synthase</fullName>
        <shortName evidence="11">HTPA synthase</shortName>
        <ecNumber evidence="3 11">4.3.3.7</ecNumber>
    </recommendedName>
</protein>
<evidence type="ECO:0000256" key="6">
    <source>
        <dbReference type="ARBA" id="ARBA00022915"/>
    </source>
</evidence>
<dbReference type="PANTHER" id="PTHR12128">
    <property type="entry name" value="DIHYDRODIPICOLINATE SYNTHASE"/>
    <property type="match status" value="1"/>
</dbReference>
<evidence type="ECO:0000256" key="8">
    <source>
        <dbReference type="ARBA" id="ARBA00023239"/>
    </source>
</evidence>
<dbReference type="SMART" id="SM01130">
    <property type="entry name" value="DHDPS"/>
    <property type="match status" value="1"/>
</dbReference>
<comment type="pathway">
    <text evidence="2 11">Amino-acid biosynthesis; L-lysine biosynthesis via DAP pathway; (S)-tetrahydrodipicolinate from L-aspartate: step 3/4.</text>
</comment>
<dbReference type="PROSITE" id="PS00666">
    <property type="entry name" value="DHDPS_2"/>
    <property type="match status" value="1"/>
</dbReference>
<comment type="function">
    <text evidence="1 11">Catalyzes the condensation of (S)-aspartate-beta-semialdehyde [(S)-ASA] and pyruvate to 4-hydroxy-tetrahydrodipicolinate (HTPA).</text>
</comment>
<dbReference type="AlphaFoldDB" id="A0A939C4T7"/>
<dbReference type="CDD" id="cd00950">
    <property type="entry name" value="DHDPS"/>
    <property type="match status" value="1"/>
</dbReference>
<keyword evidence="4 11" id="KW-0963">Cytoplasm</keyword>
<evidence type="ECO:0000313" key="15">
    <source>
        <dbReference type="Proteomes" id="UP000809243"/>
    </source>
</evidence>
<proteinExistence type="inferred from homology"/>
<evidence type="ECO:0000256" key="7">
    <source>
        <dbReference type="ARBA" id="ARBA00023154"/>
    </source>
</evidence>
<evidence type="ECO:0000256" key="4">
    <source>
        <dbReference type="ARBA" id="ARBA00022490"/>
    </source>
</evidence>